<keyword evidence="4" id="KW-1185">Reference proteome</keyword>
<name>A0ABV0KG46_9CYAN</name>
<evidence type="ECO:0000313" key="3">
    <source>
        <dbReference type="EMBL" id="MEP1058165.1"/>
    </source>
</evidence>
<evidence type="ECO:0000259" key="2">
    <source>
        <dbReference type="Pfam" id="PF04536"/>
    </source>
</evidence>
<dbReference type="RefSeq" id="WP_190454738.1">
    <property type="nucleotide sequence ID" value="NZ_JAMPLM010000004.1"/>
</dbReference>
<sequence length="241" mass="26546">MQRLLNQCHWKHIGQRLLLFVAVFVLATQLFVTPAHATGVSEVLKPKTGTWIVDQAEVLSRSNEGKIATVLKDLAKQTGNEVRLVTIHRLDYGETIETFTNKLFDLWFPTAEAGANQTVLVLDNLTNNVALRAGETVKTKLSDDFAQSVTQETVLIPLKEGNKYNQALLGASDRLAAVLSGRPDPGPPTLTDNVQVEGTFATPEETKESNATVWVIGFLVVATVVPMATYYFYLFLQSREG</sequence>
<organism evidence="3 4">
    <name type="scientific">Stenomitos frigidus AS-A4</name>
    <dbReference type="NCBI Taxonomy" id="2933935"/>
    <lineage>
        <taxon>Bacteria</taxon>
        <taxon>Bacillati</taxon>
        <taxon>Cyanobacteriota</taxon>
        <taxon>Cyanophyceae</taxon>
        <taxon>Leptolyngbyales</taxon>
        <taxon>Leptolyngbyaceae</taxon>
        <taxon>Stenomitos</taxon>
    </lineage>
</organism>
<dbReference type="NCBIfam" id="NF047379">
    <property type="entry name" value="photo_II_Psb32"/>
    <property type="match status" value="1"/>
</dbReference>
<evidence type="ECO:0000313" key="4">
    <source>
        <dbReference type="Proteomes" id="UP001476950"/>
    </source>
</evidence>
<feature type="transmembrane region" description="Helical" evidence="1">
    <location>
        <begin position="213"/>
        <end position="236"/>
    </location>
</feature>
<proteinExistence type="predicted"/>
<reference evidence="3 4" key="1">
    <citation type="submission" date="2022-04" db="EMBL/GenBank/DDBJ databases">
        <title>Positive selection, recombination, and allopatry shape intraspecific diversity of widespread and dominant cyanobacteria.</title>
        <authorList>
            <person name="Wei J."/>
            <person name="Shu W."/>
            <person name="Hu C."/>
        </authorList>
    </citation>
    <scope>NUCLEOTIDE SEQUENCE [LARGE SCALE GENOMIC DNA]</scope>
    <source>
        <strain evidence="3 4">AS-A4</strain>
    </source>
</reference>
<evidence type="ECO:0000256" key="1">
    <source>
        <dbReference type="SAM" id="Phobius"/>
    </source>
</evidence>
<feature type="domain" description="TPM" evidence="2">
    <location>
        <begin position="52"/>
        <end position="177"/>
    </location>
</feature>
<accession>A0ABV0KG46</accession>
<keyword evidence="1" id="KW-1133">Transmembrane helix</keyword>
<dbReference type="Pfam" id="PF04536">
    <property type="entry name" value="TPM_phosphatase"/>
    <property type="match status" value="1"/>
</dbReference>
<comment type="caution">
    <text evidence="3">The sequence shown here is derived from an EMBL/GenBank/DDBJ whole genome shotgun (WGS) entry which is preliminary data.</text>
</comment>
<dbReference type="Proteomes" id="UP001476950">
    <property type="component" value="Unassembled WGS sequence"/>
</dbReference>
<protein>
    <submittedName>
        <fullName evidence="3">TPM domain-containing protein</fullName>
    </submittedName>
</protein>
<dbReference type="PANTHER" id="PTHR30373:SF2">
    <property type="entry name" value="UPF0603 PROTEIN YGCG"/>
    <property type="match status" value="1"/>
</dbReference>
<dbReference type="Gene3D" id="3.10.310.50">
    <property type="match status" value="1"/>
</dbReference>
<dbReference type="EMBL" id="JAMPLM010000004">
    <property type="protein sequence ID" value="MEP1058165.1"/>
    <property type="molecule type" value="Genomic_DNA"/>
</dbReference>
<keyword evidence="1" id="KW-0812">Transmembrane</keyword>
<keyword evidence="1" id="KW-0472">Membrane</keyword>
<dbReference type="PANTHER" id="PTHR30373">
    <property type="entry name" value="UPF0603 PROTEIN YGCG"/>
    <property type="match status" value="1"/>
</dbReference>
<dbReference type="InterPro" id="IPR007621">
    <property type="entry name" value="TPM_dom"/>
</dbReference>
<gene>
    <name evidence="3" type="ORF">NDI38_06900</name>
</gene>